<name>A0A8S5RB46_9VIRU</name>
<reference evidence="1" key="1">
    <citation type="journal article" date="2021" name="Proc. Natl. Acad. Sci. U.S.A.">
        <title>A Catalog of Tens of Thousands of Viruses from Human Metagenomes Reveals Hidden Associations with Chronic Diseases.</title>
        <authorList>
            <person name="Tisza M.J."/>
            <person name="Buck C.B."/>
        </authorList>
    </citation>
    <scope>NUCLEOTIDE SEQUENCE</scope>
    <source>
        <strain evidence="1">CtQcs9</strain>
    </source>
</reference>
<protein>
    <submittedName>
        <fullName evidence="1">Uncharacterized protein</fullName>
    </submittedName>
</protein>
<accession>A0A8S5RB46</accession>
<dbReference type="EMBL" id="BK059082">
    <property type="protein sequence ID" value="DAE28188.1"/>
    <property type="molecule type" value="Genomic_DNA"/>
</dbReference>
<sequence>MKQNNPEVIDYAEDLLHGIYPQRTITEEQLDQFIKEGKKEEEHYLWERRMENSRKEGEEYLKKLEEDKK</sequence>
<evidence type="ECO:0000313" key="1">
    <source>
        <dbReference type="EMBL" id="DAE28188.1"/>
    </source>
</evidence>
<proteinExistence type="predicted"/>
<organism evidence="1">
    <name type="scientific">virus sp. ctQcs9</name>
    <dbReference type="NCBI Taxonomy" id="2825816"/>
    <lineage>
        <taxon>Viruses</taxon>
    </lineage>
</organism>